<proteinExistence type="predicted"/>
<accession>A0A6M5YEQ3</accession>
<gene>
    <name evidence="1" type="ORF">HNV11_23700</name>
</gene>
<protein>
    <submittedName>
        <fullName evidence="1">Uncharacterized protein</fullName>
    </submittedName>
</protein>
<sequence>MEFQKGDILEGTHREFAAAYHYIVYLGQSLDNAFVGVILTKSGSWANNVPLSENFFVREDEFGTSYKVQYKNSHFMQVKLDKPQDWGPYSKVGQITAEGVKFIEEHISGMEPISYQNYEKSLGTT</sequence>
<dbReference type="KEGG" id="stae:HNV11_23700"/>
<reference evidence="1 2" key="1">
    <citation type="submission" date="2020-05" db="EMBL/GenBank/DDBJ databases">
        <title>Genome sequencing of Spirosoma sp. TS118.</title>
        <authorList>
            <person name="Lee J.-H."/>
            <person name="Jeong S."/>
            <person name="Zhao L."/>
            <person name="Jung J.-H."/>
            <person name="Kim M.-K."/>
            <person name="Lim S."/>
        </authorList>
    </citation>
    <scope>NUCLEOTIDE SEQUENCE [LARGE SCALE GENOMIC DNA]</scope>
    <source>
        <strain evidence="1 2">TS118</strain>
        <plasmid evidence="2">pts</plasmid>
    </source>
</reference>
<keyword evidence="2" id="KW-1185">Reference proteome</keyword>
<geneLocation type="plasmid" evidence="2">
    <name>pts</name>
</geneLocation>
<keyword evidence="1" id="KW-0614">Plasmid</keyword>
<dbReference type="Proteomes" id="UP000502756">
    <property type="component" value="Plasmid pTS"/>
</dbReference>
<dbReference type="EMBL" id="CP053436">
    <property type="protein sequence ID" value="QJW92479.1"/>
    <property type="molecule type" value="Genomic_DNA"/>
</dbReference>
<evidence type="ECO:0000313" key="2">
    <source>
        <dbReference type="Proteomes" id="UP000502756"/>
    </source>
</evidence>
<evidence type="ECO:0000313" key="1">
    <source>
        <dbReference type="EMBL" id="QJW92479.1"/>
    </source>
</evidence>
<organism evidence="1 2">
    <name type="scientific">Spirosoma taeanense</name>
    <dbReference type="NCBI Taxonomy" id="2735870"/>
    <lineage>
        <taxon>Bacteria</taxon>
        <taxon>Pseudomonadati</taxon>
        <taxon>Bacteroidota</taxon>
        <taxon>Cytophagia</taxon>
        <taxon>Cytophagales</taxon>
        <taxon>Cytophagaceae</taxon>
        <taxon>Spirosoma</taxon>
    </lineage>
</organism>
<dbReference type="AlphaFoldDB" id="A0A6M5YEQ3"/>
<name>A0A6M5YEQ3_9BACT</name>
<dbReference type="RefSeq" id="WP_171742307.1">
    <property type="nucleotide sequence ID" value="NZ_CP053436.1"/>
</dbReference>